<sequence length="685" mass="77571">MFGYVLVSNTNNVISFGGDDDFNDYLYNSVQGKTYFSPDCPSTSSGVCTDSSTESLSSVDGLKTSSQASRNNLSSTKVKASHLLLPLISMYRTYFARSGDRIESVVCSQNKILLRHLKCNYIVISIGNSEERQKRLLNFLEMGLELNIGPLLEFIDLKLMTVRLGSEFVESVSESCILENYKIREFLDVRKALFFQTELTFILPFLKSLPSKLLNTIGSNRCFLLSGGEVLASNTSDRKSIWDSITMSNLTLFFQLLSKRKYLKQYESVSLWLHSYKFATPIFTNAMIYNNGSGPILLCLSEAKYGSVISTIANLLPHLDNLAFSEHFTRDVRNIREMVEIISQGLHSIEANGAFTRKAGFMRSPSRTATFLQTIWQRTENLFKASCDKDLVRADHLWAVSSSLLSLKSAFSTTSLASPITPSTSIRNENFSIKCETMMKYFRRQVINILQELCFQTFEASKIKLAQFRETVSHMARVLPGNMISDQNIALALEKKSALLKDFMHPAALGLDMIAYSVSIPTKLITVDFIPDWISNEFNSLLRSLEDCGSVTSISFKSGKRYILYRVSESVPNMECDILMTRSERETGDWKALAKHKNNDKLSLIWVFCDFEVENISIIFQMNVERESPWSGFGLLKYLHVAIRSKMVAVAFFEEEIYKQLAERQVSRLLDIIANQISSEILFIS</sequence>
<evidence type="ECO:0000313" key="2">
    <source>
        <dbReference type="Proteomes" id="UP000267027"/>
    </source>
</evidence>
<dbReference type="AlphaFoldDB" id="A0A0R3PTE3"/>
<dbReference type="EMBL" id="UYYA01004239">
    <property type="protein sequence ID" value="VDM60620.1"/>
    <property type="molecule type" value="Genomic_DNA"/>
</dbReference>
<reference evidence="1 2" key="2">
    <citation type="submission" date="2018-11" db="EMBL/GenBank/DDBJ databases">
        <authorList>
            <consortium name="Pathogen Informatics"/>
        </authorList>
    </citation>
    <scope>NUCLEOTIDE SEQUENCE [LARGE SCALE GENOMIC DNA]</scope>
    <source>
        <strain evidence="1 2">Costa Rica</strain>
    </source>
</reference>
<accession>A0A0R3PTE3</accession>
<reference evidence="3" key="1">
    <citation type="submission" date="2017-02" db="UniProtKB">
        <authorList>
            <consortium name="WormBaseParasite"/>
        </authorList>
    </citation>
    <scope>IDENTIFICATION</scope>
</reference>
<gene>
    <name evidence="1" type="ORF">ACOC_LOCUS9035</name>
</gene>
<dbReference type="WBParaSite" id="ACOC_0000903401-mRNA-1">
    <property type="protein sequence ID" value="ACOC_0000903401-mRNA-1"/>
    <property type="gene ID" value="ACOC_0000903401"/>
</dbReference>
<evidence type="ECO:0000313" key="1">
    <source>
        <dbReference type="EMBL" id="VDM60620.1"/>
    </source>
</evidence>
<keyword evidence="2" id="KW-1185">Reference proteome</keyword>
<organism evidence="3">
    <name type="scientific">Angiostrongylus costaricensis</name>
    <name type="common">Nematode worm</name>
    <dbReference type="NCBI Taxonomy" id="334426"/>
    <lineage>
        <taxon>Eukaryota</taxon>
        <taxon>Metazoa</taxon>
        <taxon>Ecdysozoa</taxon>
        <taxon>Nematoda</taxon>
        <taxon>Chromadorea</taxon>
        <taxon>Rhabditida</taxon>
        <taxon>Rhabditina</taxon>
        <taxon>Rhabditomorpha</taxon>
        <taxon>Strongyloidea</taxon>
        <taxon>Metastrongylidae</taxon>
        <taxon>Angiostrongylus</taxon>
    </lineage>
</organism>
<name>A0A0R3PTE3_ANGCS</name>
<protein>
    <submittedName>
        <fullName evidence="3">Vacuolar fusion protein MON1 homolog</fullName>
    </submittedName>
</protein>
<proteinExistence type="predicted"/>
<dbReference type="OMA" id="FLEMYAY"/>
<dbReference type="Proteomes" id="UP000267027">
    <property type="component" value="Unassembled WGS sequence"/>
</dbReference>
<evidence type="ECO:0000313" key="3">
    <source>
        <dbReference type="WBParaSite" id="ACOC_0000903401-mRNA-1"/>
    </source>
</evidence>
<dbReference type="OrthoDB" id="5798453at2759"/>